<evidence type="ECO:0000259" key="2">
    <source>
        <dbReference type="Pfam" id="PF13700"/>
    </source>
</evidence>
<protein>
    <submittedName>
        <fullName evidence="3">DUF4158 domain-containing protein</fullName>
    </submittedName>
</protein>
<reference evidence="3 4" key="1">
    <citation type="submission" date="2020-03" db="EMBL/GenBank/DDBJ databases">
        <title>WGS of actinomycetes isolated from Thailand.</title>
        <authorList>
            <person name="Thawai C."/>
        </authorList>
    </citation>
    <scope>NUCLEOTIDE SEQUENCE [LARGE SCALE GENOMIC DNA]</scope>
    <source>
        <strain evidence="3 4">FMUSA5-5</strain>
    </source>
</reference>
<dbReference type="InterPro" id="IPR025296">
    <property type="entry name" value="DUF4158"/>
</dbReference>
<dbReference type="Proteomes" id="UP000696294">
    <property type="component" value="Unassembled WGS sequence"/>
</dbReference>
<comment type="caution">
    <text evidence="3">The sequence shown here is derived from an EMBL/GenBank/DDBJ whole genome shotgun (WGS) entry which is preliminary data.</text>
</comment>
<feature type="domain" description="DUF4158" evidence="2">
    <location>
        <begin position="2"/>
        <end position="109"/>
    </location>
</feature>
<evidence type="ECO:0000256" key="1">
    <source>
        <dbReference type="SAM" id="MobiDB-lite"/>
    </source>
</evidence>
<proteinExistence type="predicted"/>
<dbReference type="Pfam" id="PF13700">
    <property type="entry name" value="DUF4158"/>
    <property type="match status" value="1"/>
</dbReference>
<accession>A0ABX1BSJ7</accession>
<feature type="region of interest" description="Disordered" evidence="1">
    <location>
        <begin position="168"/>
        <end position="196"/>
    </location>
</feature>
<organism evidence="3 4">
    <name type="scientific">Nonomuraea composti</name>
    <dbReference type="NCBI Taxonomy" id="2720023"/>
    <lineage>
        <taxon>Bacteria</taxon>
        <taxon>Bacillati</taxon>
        <taxon>Actinomycetota</taxon>
        <taxon>Actinomycetes</taxon>
        <taxon>Streptosporangiales</taxon>
        <taxon>Streptosporangiaceae</taxon>
        <taxon>Nonomuraea</taxon>
    </lineage>
</organism>
<name>A0ABX1BSJ7_9ACTN</name>
<evidence type="ECO:0000313" key="4">
    <source>
        <dbReference type="Proteomes" id="UP000696294"/>
    </source>
</evidence>
<sequence length="212" mass="23088">MLGTFLTDSGPADVPRVVVEYVAEPLGISDVSVAKSYGDRPQTPYEHASKIGTMLCYRELSAAEEKVATFITSRVRKSRDSRRELFDRAVLWLIINRVLLPGITTLSQLDTEVRRAELEATLQVPDGRKVSTLEWMRTAVTRLSGTGTEQALDRTSYVLGLGTGRWTAPGGAGEAGRAAARDGAGRRSATSGPCRRVPPWPAIVRARWSGEC</sequence>
<dbReference type="EMBL" id="JAATEP010000071">
    <property type="protein sequence ID" value="NJP97708.1"/>
    <property type="molecule type" value="Genomic_DNA"/>
</dbReference>
<evidence type="ECO:0000313" key="3">
    <source>
        <dbReference type="EMBL" id="NJP97708.1"/>
    </source>
</evidence>
<keyword evidence="4" id="KW-1185">Reference proteome</keyword>
<gene>
    <name evidence="3" type="ORF">HCN51_51220</name>
</gene>